<dbReference type="Pfam" id="PF00069">
    <property type="entry name" value="Pkinase"/>
    <property type="match status" value="1"/>
</dbReference>
<dbReference type="RefSeq" id="WP_189952225.1">
    <property type="nucleotide sequence ID" value="NZ_BMVG01000005.1"/>
</dbReference>
<feature type="domain" description="Protein kinase" evidence="9">
    <location>
        <begin position="25"/>
        <end position="284"/>
    </location>
</feature>
<dbReference type="AlphaFoldDB" id="A0A918YH61"/>
<proteinExistence type="predicted"/>
<evidence type="ECO:0000256" key="7">
    <source>
        <dbReference type="PROSITE-ProRule" id="PRU10141"/>
    </source>
</evidence>
<feature type="compositionally biased region" description="Low complexity" evidence="8">
    <location>
        <begin position="385"/>
        <end position="401"/>
    </location>
</feature>
<evidence type="ECO:0000256" key="3">
    <source>
        <dbReference type="ARBA" id="ARBA00022679"/>
    </source>
</evidence>
<dbReference type="PROSITE" id="PS00107">
    <property type="entry name" value="PROTEIN_KINASE_ATP"/>
    <property type="match status" value="1"/>
</dbReference>
<keyword evidence="4 7" id="KW-0547">Nucleotide-binding</keyword>
<dbReference type="GO" id="GO:0004674">
    <property type="term" value="F:protein serine/threonine kinase activity"/>
    <property type="evidence" value="ECO:0007669"/>
    <property type="project" value="UniProtKB-KW"/>
</dbReference>
<reference evidence="10" key="1">
    <citation type="journal article" date="2014" name="Int. J. Syst. Evol. Microbiol.">
        <title>Complete genome sequence of Corynebacterium casei LMG S-19264T (=DSM 44701T), isolated from a smear-ripened cheese.</title>
        <authorList>
            <consortium name="US DOE Joint Genome Institute (JGI-PGF)"/>
            <person name="Walter F."/>
            <person name="Albersmeier A."/>
            <person name="Kalinowski J."/>
            <person name="Ruckert C."/>
        </authorList>
    </citation>
    <scope>NUCLEOTIDE SEQUENCE</scope>
    <source>
        <strain evidence="10">JCM 4714</strain>
    </source>
</reference>
<evidence type="ECO:0000259" key="9">
    <source>
        <dbReference type="PROSITE" id="PS50011"/>
    </source>
</evidence>
<evidence type="ECO:0000313" key="11">
    <source>
        <dbReference type="Proteomes" id="UP000655443"/>
    </source>
</evidence>
<evidence type="ECO:0000313" key="10">
    <source>
        <dbReference type="EMBL" id="GHE03053.1"/>
    </source>
</evidence>
<evidence type="ECO:0000256" key="2">
    <source>
        <dbReference type="ARBA" id="ARBA00022527"/>
    </source>
</evidence>
<feature type="compositionally biased region" description="Basic and acidic residues" evidence="8">
    <location>
        <begin position="265"/>
        <end position="292"/>
    </location>
</feature>
<accession>A0A918YH61</accession>
<feature type="compositionally biased region" description="Low complexity" evidence="8">
    <location>
        <begin position="486"/>
        <end position="507"/>
    </location>
</feature>
<dbReference type="EMBL" id="BMVG01000005">
    <property type="protein sequence ID" value="GHE03053.1"/>
    <property type="molecule type" value="Genomic_DNA"/>
</dbReference>
<evidence type="ECO:0000256" key="6">
    <source>
        <dbReference type="ARBA" id="ARBA00022840"/>
    </source>
</evidence>
<evidence type="ECO:0000256" key="5">
    <source>
        <dbReference type="ARBA" id="ARBA00022777"/>
    </source>
</evidence>
<dbReference type="SUPFAM" id="SSF56112">
    <property type="entry name" value="Protein kinase-like (PK-like)"/>
    <property type="match status" value="1"/>
</dbReference>
<dbReference type="Gene3D" id="1.10.510.10">
    <property type="entry name" value="Transferase(Phosphotransferase) domain 1"/>
    <property type="match status" value="1"/>
</dbReference>
<reference evidence="10" key="2">
    <citation type="submission" date="2020-09" db="EMBL/GenBank/DDBJ databases">
        <authorList>
            <person name="Sun Q."/>
            <person name="Ohkuma M."/>
        </authorList>
    </citation>
    <scope>NUCLEOTIDE SEQUENCE</scope>
    <source>
        <strain evidence="10">JCM 4714</strain>
    </source>
</reference>
<keyword evidence="5" id="KW-0418">Kinase</keyword>
<keyword evidence="2" id="KW-0723">Serine/threonine-protein kinase</keyword>
<dbReference type="GO" id="GO:0005524">
    <property type="term" value="F:ATP binding"/>
    <property type="evidence" value="ECO:0007669"/>
    <property type="project" value="UniProtKB-UniRule"/>
</dbReference>
<feature type="compositionally biased region" description="Low complexity" evidence="8">
    <location>
        <begin position="293"/>
        <end position="304"/>
    </location>
</feature>
<organism evidence="10 11">
    <name type="scientific">Streptomyces alanosinicus</name>
    <dbReference type="NCBI Taxonomy" id="68171"/>
    <lineage>
        <taxon>Bacteria</taxon>
        <taxon>Bacillati</taxon>
        <taxon>Actinomycetota</taxon>
        <taxon>Actinomycetes</taxon>
        <taxon>Kitasatosporales</taxon>
        <taxon>Streptomycetaceae</taxon>
        <taxon>Streptomyces</taxon>
    </lineage>
</organism>
<feature type="binding site" evidence="7">
    <location>
        <position position="54"/>
    </location>
    <ligand>
        <name>ATP</name>
        <dbReference type="ChEBI" id="CHEBI:30616"/>
    </ligand>
</feature>
<feature type="compositionally biased region" description="Low complexity" evidence="8">
    <location>
        <begin position="622"/>
        <end position="634"/>
    </location>
</feature>
<evidence type="ECO:0000256" key="8">
    <source>
        <dbReference type="SAM" id="MobiDB-lite"/>
    </source>
</evidence>
<comment type="caution">
    <text evidence="10">The sequence shown here is derived from an EMBL/GenBank/DDBJ whole genome shotgun (WGS) entry which is preliminary data.</text>
</comment>
<feature type="compositionally biased region" description="Basic and acidic residues" evidence="8">
    <location>
        <begin position="311"/>
        <end position="324"/>
    </location>
</feature>
<dbReference type="SMART" id="SM00220">
    <property type="entry name" value="S_TKc"/>
    <property type="match status" value="1"/>
</dbReference>
<dbReference type="InterPro" id="IPR000719">
    <property type="entry name" value="Prot_kinase_dom"/>
</dbReference>
<feature type="region of interest" description="Disordered" evidence="8">
    <location>
        <begin position="547"/>
        <end position="634"/>
    </location>
</feature>
<sequence>MSSGEQGPQEYGDTDGTGRLLAGRYRVTARLGRGGMGVVWRAVDEVLGREVAVKELRTYTDAAGPELSGLRLRMQREARAAARVRHPGVVAVHDVTEVDGRPLIVMELIDGPSLDGILRERGTLDPYEAARIGLAVTDALAAAHRSGVLHRDVKPGNILLDRSGRVVLTDFGIATMDDPADGSATRLTRSGELVGSLDYLAPERAQGGEPGAPADVGALGATLYAAVEGTSPFRRTSTYSTLTAIVSEPLPEPRRAGPLAPVLRRLMDKRPDSRPDAEEAREALREVERARPSDTPTTTLRPTTPATPAPPHHDTPSAPPDHDAPSAPPGFGPAQPATANPADPLGPTASGSVDPHGSADLHDAVGSHGSDRLYGSAGPQGPVDSHGSVGAHGSAGAHGPVGPQGPVDSHGSASAYGPAGPHGPASPYGSAGAQGPVGSHGSASPQGPVDSHGPAGPRGSEGPYGPVASQAGVPMGSVSAHREGAAPHTGAPAGATPAGASGAPTRPMSTTSGAPRRKGRVLLAAAAVAVVLAGAGVTVALLRDQGAPTAGPGATASHTPAAGTRRAGTERSAQPGHPRREGGRSTGPTGQPSGAGTAEPSSSASASVSASAPAEPSPSPTPTSGTSHTSSPAASCLSIGGGKYNCEVWRTATSYTASGAAAGTVNAGTNYFYCQANLGRRETYGRWTNVWWAKTDDDSGNTGVYVSDVYLKGGTNDAPVPGLPVC</sequence>
<gene>
    <name evidence="10" type="ORF">GCM10010339_28810</name>
</gene>
<dbReference type="Gene3D" id="3.30.200.20">
    <property type="entry name" value="Phosphorylase Kinase, domain 1"/>
    <property type="match status" value="1"/>
</dbReference>
<feature type="compositionally biased region" description="Basic and acidic residues" evidence="8">
    <location>
        <begin position="357"/>
        <end position="371"/>
    </location>
</feature>
<name>A0A918YH61_9ACTN</name>
<dbReference type="Proteomes" id="UP000655443">
    <property type="component" value="Unassembled WGS sequence"/>
</dbReference>
<keyword evidence="11" id="KW-1185">Reference proteome</keyword>
<dbReference type="InterPro" id="IPR008271">
    <property type="entry name" value="Ser/Thr_kinase_AS"/>
</dbReference>
<evidence type="ECO:0000256" key="4">
    <source>
        <dbReference type="ARBA" id="ARBA00022741"/>
    </source>
</evidence>
<evidence type="ECO:0000256" key="1">
    <source>
        <dbReference type="ARBA" id="ARBA00012513"/>
    </source>
</evidence>
<dbReference type="EC" id="2.7.11.1" evidence="1"/>
<protein>
    <recommendedName>
        <fullName evidence="1">non-specific serine/threonine protein kinase</fullName>
        <ecNumber evidence="1">2.7.11.1</ecNumber>
    </recommendedName>
</protein>
<dbReference type="InterPro" id="IPR017441">
    <property type="entry name" value="Protein_kinase_ATP_BS"/>
</dbReference>
<feature type="compositionally biased region" description="Low complexity" evidence="8">
    <location>
        <begin position="592"/>
        <end position="614"/>
    </location>
</feature>
<dbReference type="InterPro" id="IPR011009">
    <property type="entry name" value="Kinase-like_dom_sf"/>
</dbReference>
<dbReference type="PROSITE" id="PS00108">
    <property type="entry name" value="PROTEIN_KINASE_ST"/>
    <property type="match status" value="1"/>
</dbReference>
<dbReference type="PANTHER" id="PTHR43289">
    <property type="entry name" value="MITOGEN-ACTIVATED PROTEIN KINASE KINASE KINASE 20-RELATED"/>
    <property type="match status" value="1"/>
</dbReference>
<dbReference type="CDD" id="cd14014">
    <property type="entry name" value="STKc_PknB_like"/>
    <property type="match status" value="1"/>
</dbReference>
<dbReference type="PANTHER" id="PTHR43289:SF6">
    <property type="entry name" value="SERINE_THREONINE-PROTEIN KINASE NEKL-3"/>
    <property type="match status" value="1"/>
</dbReference>
<dbReference type="PROSITE" id="PS50011">
    <property type="entry name" value="PROTEIN_KINASE_DOM"/>
    <property type="match status" value="1"/>
</dbReference>
<feature type="region of interest" description="Disordered" evidence="8">
    <location>
        <begin position="251"/>
        <end position="515"/>
    </location>
</feature>
<keyword evidence="6 7" id="KW-0067">ATP-binding</keyword>
<keyword evidence="3" id="KW-0808">Transferase</keyword>
<feature type="compositionally biased region" description="Low complexity" evidence="8">
    <location>
        <begin position="547"/>
        <end position="564"/>
    </location>
</feature>